<dbReference type="EMBL" id="JACSYB010000006">
    <property type="protein sequence ID" value="MCG8148810.1"/>
    <property type="molecule type" value="Genomic_DNA"/>
</dbReference>
<dbReference type="AlphaFoldDB" id="A0A9X1UTI1"/>
<dbReference type="RefSeq" id="WP_239744028.1">
    <property type="nucleotide sequence ID" value="NZ_JACSYB010000006.1"/>
</dbReference>
<name>A0A9X1UTI1_9GAMM</name>
<organism evidence="1 2">
    <name type="scientific">Moraxella tetraodonis</name>
    <dbReference type="NCBI Taxonomy" id="2767221"/>
    <lineage>
        <taxon>Bacteria</taxon>
        <taxon>Pseudomonadati</taxon>
        <taxon>Pseudomonadota</taxon>
        <taxon>Gammaproteobacteria</taxon>
        <taxon>Moraxellales</taxon>
        <taxon>Moraxellaceae</taxon>
        <taxon>Moraxella</taxon>
    </lineage>
</organism>
<evidence type="ECO:0000313" key="1">
    <source>
        <dbReference type="EMBL" id="MCG8148810.1"/>
    </source>
</evidence>
<proteinExistence type="predicted"/>
<accession>A0A9X1UTI1</accession>
<sequence>MKQGSCIHETSKSRYITGFEGDRKKENIENIEKKKRVFLKIFTEKLL</sequence>
<protein>
    <submittedName>
        <fullName evidence="1">Uncharacterized protein</fullName>
    </submittedName>
</protein>
<comment type="caution">
    <text evidence="1">The sequence shown here is derived from an EMBL/GenBank/DDBJ whole genome shotgun (WGS) entry which is preliminary data.</text>
</comment>
<keyword evidence="2" id="KW-1185">Reference proteome</keyword>
<gene>
    <name evidence="1" type="ORF">H9W84_11920</name>
</gene>
<dbReference type="Proteomes" id="UP001139238">
    <property type="component" value="Unassembled WGS sequence"/>
</dbReference>
<evidence type="ECO:0000313" key="2">
    <source>
        <dbReference type="Proteomes" id="UP001139238"/>
    </source>
</evidence>
<reference evidence="1" key="1">
    <citation type="submission" date="2021-08" db="EMBL/GenBank/DDBJ databases">
        <title>Complete genome sequence of Moraxella sp strain PS-22.</title>
        <authorList>
            <person name="Das S.K."/>
        </authorList>
    </citation>
    <scope>NUCLEOTIDE SEQUENCE</scope>
    <source>
        <strain evidence="1">PS-22</strain>
    </source>
</reference>